<reference evidence="2 3" key="1">
    <citation type="submission" date="2024-09" db="EMBL/GenBank/DDBJ databases">
        <title>Chromosome-scale assembly of Riccia sorocarpa.</title>
        <authorList>
            <person name="Paukszto L."/>
        </authorList>
    </citation>
    <scope>NUCLEOTIDE SEQUENCE [LARGE SCALE GENOMIC DNA]</scope>
    <source>
        <strain evidence="2">LP-2024</strain>
        <tissue evidence="2">Aerial parts of the thallus</tissue>
    </source>
</reference>
<evidence type="ECO:0000313" key="2">
    <source>
        <dbReference type="EMBL" id="KAL3686920.1"/>
    </source>
</evidence>
<dbReference type="PROSITE" id="PS50878">
    <property type="entry name" value="RT_POL"/>
    <property type="match status" value="1"/>
</dbReference>
<feature type="domain" description="Reverse transcriptase" evidence="1">
    <location>
        <begin position="448"/>
        <end position="736"/>
    </location>
</feature>
<dbReference type="Pfam" id="PF00078">
    <property type="entry name" value="RVT_1"/>
    <property type="match status" value="1"/>
</dbReference>
<organism evidence="2 3">
    <name type="scientific">Riccia sorocarpa</name>
    <dbReference type="NCBI Taxonomy" id="122646"/>
    <lineage>
        <taxon>Eukaryota</taxon>
        <taxon>Viridiplantae</taxon>
        <taxon>Streptophyta</taxon>
        <taxon>Embryophyta</taxon>
        <taxon>Marchantiophyta</taxon>
        <taxon>Marchantiopsida</taxon>
        <taxon>Marchantiidae</taxon>
        <taxon>Marchantiales</taxon>
        <taxon>Ricciaceae</taxon>
        <taxon>Riccia</taxon>
    </lineage>
</organism>
<dbReference type="InterPro" id="IPR043502">
    <property type="entry name" value="DNA/RNA_pol_sf"/>
</dbReference>
<dbReference type="InterPro" id="IPR036691">
    <property type="entry name" value="Endo/exonu/phosph_ase_sf"/>
</dbReference>
<dbReference type="SUPFAM" id="SSF56672">
    <property type="entry name" value="DNA/RNA polymerases"/>
    <property type="match status" value="1"/>
</dbReference>
<dbReference type="AlphaFoldDB" id="A0ABD3H977"/>
<dbReference type="EMBL" id="JBJQOH010000004">
    <property type="protein sequence ID" value="KAL3686920.1"/>
    <property type="molecule type" value="Genomic_DNA"/>
</dbReference>
<dbReference type="CDD" id="cd01650">
    <property type="entry name" value="RT_nLTR_like"/>
    <property type="match status" value="1"/>
</dbReference>
<proteinExistence type="predicted"/>
<dbReference type="InterPro" id="IPR000477">
    <property type="entry name" value="RT_dom"/>
</dbReference>
<evidence type="ECO:0000259" key="1">
    <source>
        <dbReference type="PROSITE" id="PS50878"/>
    </source>
</evidence>
<gene>
    <name evidence="2" type="ORF">R1sor_013229</name>
</gene>
<comment type="caution">
    <text evidence="2">The sequence shown here is derived from an EMBL/GenBank/DDBJ whole genome shotgun (WGS) entry which is preliminary data.</text>
</comment>
<dbReference type="Proteomes" id="UP001633002">
    <property type="component" value="Unassembled WGS sequence"/>
</dbReference>
<dbReference type="PANTHER" id="PTHR19446">
    <property type="entry name" value="REVERSE TRANSCRIPTASES"/>
    <property type="match status" value="1"/>
</dbReference>
<accession>A0ABD3H977</accession>
<keyword evidence="3" id="KW-1185">Reference proteome</keyword>
<dbReference type="Gene3D" id="3.60.10.10">
    <property type="entry name" value="Endonuclease/exonuclease/phosphatase"/>
    <property type="match status" value="1"/>
</dbReference>
<protein>
    <recommendedName>
        <fullName evidence="1">Reverse transcriptase domain-containing protein</fullName>
    </recommendedName>
</protein>
<name>A0ABD3H977_9MARC</name>
<sequence length="1217" mass="138055">MPGGRIVIDYTCSGRGGCALLINPNLRVSEVGTSTFGGAAWATIHAASGLIRVASLHASNTKEEHQVYWNWWDQQVDGEDYIMAGDFNNVELQDNSKGKSALISGAEERAWKRLTYRTDMVEAYLAAVDTEGGLFTRLAFCGERFDRARLDRFYLSNGGDWCHLIKKVKHHSDQLLSDHIPIALELQLLQDDDCNWRPRSYFKMAGHLVEKPHVLQAVKDVWDDHPPFCRSRQKRWELAWGRVKQVLREEKRKLQEGGRHMDDTRREVIELRIRSEQGELSSDVLTLLKTKEDELRQNDIREAKIWKCRSKERWLKEGEAPSKYFYLQLKAKFSREKITALEDSHGQTATDHKEILQQVEAYYKQLYTRGEATEDVTQARTTVLSNLTRRINTAEDEAIHSIPSPEEIDEVVDRLAAGKSPGIDGLTAETLRTCWSFVRRDCIDMVQEFWCRGALTEKTRTAVIKLLPKNDQKHLLKNWRPLSLMGITYKILAKIMANRFKQLMPKLVDDLQTGFIKGRSIASNLLSLRLGADWAKISGQECMFLQLDFVKAYDRLDHGFLWQTLAAMGFSDRTIRLVKGLAQGGLATVHVNEDFTATIPIQRGVRQGCPMAPYLFTLTTQVLMDTIQAGINDKTIKGLQIDQDHQLVHRLFANDTGLFLQMDERVFLEAKARINLFEKASGALLNLHKSVIIPIGGRTLSPSRTGSTTRAALLRELEIDLNILDYFPASLPGYTLLSLGLDTRGIQELERISRQFLWGWSDEDRSKKSLMACEVFSKPKLEGGLGWGRLESKAQAHMLKNLLKLMSANRDIWTEILEQIILTKVKHGHHAREIKLWSAQEIMLGLNSLRLPHSDLANRMLRTWFKGQLRTFLGRTASPLSTTDYQLVQRFDKAFPPPLACRIELHECSGWNWSGAPDNQPSAWDPPTSFLRRLLHRDVKESPTLMARWAALKTLNQRTLDGLNSGGPKSNHGISRLSNRRSWLADIFQEENKTIRPCTGETEMLQSIDTALAQADRNPALLILITTALRHNWQERNEKQFKGTVVSLPRRLLLDEIKQEIDATASLALTSDSWKAAIANAYTSLARWTHMYAGPHHQAFSLSLNDQTRPPEDNYNLHRTLEETQADRPLNQEDPAPAATPTTTNIVARLSHHYENHLLEEDIWGAEARLPIAHTGSTPSTSVQHTSAIAAPTDSPPTDWEWIPQILGNSPALTDNT</sequence>
<dbReference type="SUPFAM" id="SSF56219">
    <property type="entry name" value="DNase I-like"/>
    <property type="match status" value="1"/>
</dbReference>
<evidence type="ECO:0000313" key="3">
    <source>
        <dbReference type="Proteomes" id="UP001633002"/>
    </source>
</evidence>